<dbReference type="GO" id="GO:0051537">
    <property type="term" value="F:2 iron, 2 sulfur cluster binding"/>
    <property type="evidence" value="ECO:0007669"/>
    <property type="project" value="UniProtKB-KW"/>
</dbReference>
<dbReference type="SUPFAM" id="SSF52833">
    <property type="entry name" value="Thioredoxin-like"/>
    <property type="match status" value="1"/>
</dbReference>
<dbReference type="EMBL" id="CP113403">
    <property type="protein sequence ID" value="WAI18057.1"/>
    <property type="molecule type" value="Genomic_DNA"/>
</dbReference>
<dbReference type="PANTHER" id="PTHR10371">
    <property type="entry name" value="NADH DEHYDROGENASE UBIQUINONE FLAVOPROTEIN 2, MITOCHONDRIAL"/>
    <property type="match status" value="1"/>
</dbReference>
<dbReference type="FunFam" id="3.40.30.10:FF:000015">
    <property type="entry name" value="NADH-quinone oxidoreductase subunit E"/>
    <property type="match status" value="1"/>
</dbReference>
<evidence type="ECO:0000313" key="15">
    <source>
        <dbReference type="EMBL" id="WAI18057.1"/>
    </source>
</evidence>
<dbReference type="PANTHER" id="PTHR10371:SF3">
    <property type="entry name" value="NADH DEHYDROGENASE [UBIQUINONE] FLAVOPROTEIN 2, MITOCHONDRIAL"/>
    <property type="match status" value="1"/>
</dbReference>
<sequence>MCTKFTLSSFEINEIENQKKYYENYRAIVIEALKIVQKQRGWVSDQAIIEISKILNISLSDIEGIATFYSQIYRQPVGRNIIRYCDSVVCYLTGYQKIKKALEKHLSIKTGQTTLDKRFTLLPICCLGNCDKSPTIMINEDLHSKLTPESIPHLLESYK</sequence>
<evidence type="ECO:0000256" key="12">
    <source>
        <dbReference type="ARBA" id="ARBA00034078"/>
    </source>
</evidence>
<dbReference type="InterPro" id="IPR036249">
    <property type="entry name" value="Thioredoxin-like_sf"/>
</dbReference>
<dbReference type="GO" id="GO:0003954">
    <property type="term" value="F:NADH dehydrogenase activity"/>
    <property type="evidence" value="ECO:0007669"/>
    <property type="project" value="TreeGrafter"/>
</dbReference>
<accession>A0A4D6XN72</accession>
<dbReference type="Pfam" id="PF01257">
    <property type="entry name" value="2Fe-2S_thioredx"/>
    <property type="match status" value="1"/>
</dbReference>
<evidence type="ECO:0000256" key="4">
    <source>
        <dbReference type="ARBA" id="ARBA00022719"/>
    </source>
</evidence>
<keyword evidence="3 14" id="KW-0001">2Fe-2S</keyword>
<feature type="binding site" evidence="14">
    <location>
        <position position="130"/>
    </location>
    <ligand>
        <name>[2Fe-2S] cluster</name>
        <dbReference type="ChEBI" id="CHEBI:190135"/>
    </ligand>
</feature>
<keyword evidence="6 14" id="KW-0408">Iron</keyword>
<protein>
    <recommendedName>
        <fullName evidence="2">NADH-quinone oxidoreductase subunit E</fullName>
    </recommendedName>
    <alternativeName>
        <fullName evidence="10">NADH dehydrogenase I subunit E</fullName>
    </alternativeName>
    <alternativeName>
        <fullName evidence="11">NDH-1 subunit E</fullName>
    </alternativeName>
</protein>
<comment type="similarity">
    <text evidence="1">Belongs to the complex I 24 kDa subunit family.</text>
</comment>
<evidence type="ECO:0000256" key="5">
    <source>
        <dbReference type="ARBA" id="ARBA00022723"/>
    </source>
</evidence>
<feature type="binding site" evidence="14">
    <location>
        <position position="85"/>
    </location>
    <ligand>
        <name>[2Fe-2S] cluster</name>
        <dbReference type="ChEBI" id="CHEBI:190135"/>
    </ligand>
</feature>
<comment type="cofactor">
    <cofactor evidence="12">
        <name>[2Fe-2S] cluster</name>
        <dbReference type="ChEBI" id="CHEBI:190135"/>
    </cofactor>
</comment>
<name>A0A4D6XN72_9GAMM</name>
<organism evidence="15 16">
    <name type="scientific">Buchnera aphidicola</name>
    <name type="common">Aphis craccivora</name>
    <dbReference type="NCBI Taxonomy" id="466616"/>
    <lineage>
        <taxon>Bacteria</taxon>
        <taxon>Pseudomonadati</taxon>
        <taxon>Pseudomonadota</taxon>
        <taxon>Gammaproteobacteria</taxon>
        <taxon>Enterobacterales</taxon>
        <taxon>Erwiniaceae</taxon>
        <taxon>Buchnera</taxon>
    </lineage>
</organism>
<evidence type="ECO:0000256" key="6">
    <source>
        <dbReference type="ARBA" id="ARBA00023004"/>
    </source>
</evidence>
<proteinExistence type="inferred from homology"/>
<evidence type="ECO:0000256" key="2">
    <source>
        <dbReference type="ARBA" id="ARBA00019898"/>
    </source>
</evidence>
<dbReference type="NCBIfam" id="TIGR01958">
    <property type="entry name" value="nuoE_fam"/>
    <property type="match status" value="1"/>
</dbReference>
<feature type="binding site" evidence="14">
    <location>
        <position position="126"/>
    </location>
    <ligand>
        <name>[2Fe-2S] cluster</name>
        <dbReference type="ChEBI" id="CHEBI:190135"/>
    </ligand>
</feature>
<keyword evidence="8" id="KW-0520">NAD</keyword>
<keyword evidence="7 14" id="KW-0411">Iron-sulfur</keyword>
<gene>
    <name evidence="15" type="primary">nuoE</name>
    <name evidence="15" type="ORF">OWM53_00800</name>
</gene>
<evidence type="ECO:0000256" key="9">
    <source>
        <dbReference type="ARBA" id="ARBA00026021"/>
    </source>
</evidence>
<dbReference type="CDD" id="cd03064">
    <property type="entry name" value="TRX_Fd_NuoE"/>
    <property type="match status" value="1"/>
</dbReference>
<evidence type="ECO:0000256" key="7">
    <source>
        <dbReference type="ARBA" id="ARBA00023014"/>
    </source>
</evidence>
<dbReference type="OrthoDB" id="9807941at2"/>
<dbReference type="GO" id="GO:0046872">
    <property type="term" value="F:metal ion binding"/>
    <property type="evidence" value="ECO:0007669"/>
    <property type="project" value="UniProtKB-KW"/>
</dbReference>
<comment type="subunit">
    <text evidence="9">Composed of 13 different subunits. Subunits NuoCD, E, F, and G constitute the peripheral sector of the complex.</text>
</comment>
<dbReference type="Gene3D" id="1.10.10.1590">
    <property type="entry name" value="NADH-quinone oxidoreductase subunit E"/>
    <property type="match status" value="1"/>
</dbReference>
<feature type="binding site" evidence="14">
    <location>
        <position position="90"/>
    </location>
    <ligand>
        <name>[2Fe-2S] cluster</name>
        <dbReference type="ChEBI" id="CHEBI:190135"/>
    </ligand>
</feature>
<dbReference type="PIRSF" id="PIRSF000216">
    <property type="entry name" value="NADH_DH_24kDa"/>
    <property type="match status" value="1"/>
</dbReference>
<keyword evidence="4" id="KW-0874">Quinone</keyword>
<dbReference type="GO" id="GO:0048038">
    <property type="term" value="F:quinone binding"/>
    <property type="evidence" value="ECO:0007669"/>
    <property type="project" value="UniProtKB-KW"/>
</dbReference>
<reference evidence="15" key="1">
    <citation type="submission" date="2022-11" db="EMBL/GenBank/DDBJ databases">
        <title>The whole genome sequencing of pests is an important tool to study the evolution of the plant-insect interaction and insecticide resistance.</title>
        <authorList>
            <person name="Kananovich Y."/>
        </authorList>
    </citation>
    <scope>NUCLEOTIDE SEQUENCE</scope>
    <source>
        <strain evidence="15">BSU_Aph_2016</strain>
    </source>
</reference>
<evidence type="ECO:0000256" key="1">
    <source>
        <dbReference type="ARBA" id="ARBA00010643"/>
    </source>
</evidence>
<dbReference type="NCBIfam" id="NF005722">
    <property type="entry name" value="PRK07539.1-2"/>
    <property type="match status" value="1"/>
</dbReference>
<dbReference type="Proteomes" id="UP001163441">
    <property type="component" value="Chromosome"/>
</dbReference>
<evidence type="ECO:0000256" key="11">
    <source>
        <dbReference type="ARBA" id="ARBA00032788"/>
    </source>
</evidence>
<dbReference type="InterPro" id="IPR041921">
    <property type="entry name" value="NuoE_N"/>
</dbReference>
<keyword evidence="15" id="KW-0560">Oxidoreductase</keyword>
<evidence type="ECO:0000256" key="10">
    <source>
        <dbReference type="ARBA" id="ARBA00031580"/>
    </source>
</evidence>
<dbReference type="RefSeq" id="WP_158360468.1">
    <property type="nucleotide sequence ID" value="NZ_CP034897.1"/>
</dbReference>
<dbReference type="InterPro" id="IPR002023">
    <property type="entry name" value="NuoE-like"/>
</dbReference>
<dbReference type="AlphaFoldDB" id="A0A4D6XN72"/>
<comment type="catalytic activity">
    <reaction evidence="13">
        <text>a quinone + NADH + 5 H(+)(in) = a quinol + NAD(+) + 4 H(+)(out)</text>
        <dbReference type="Rhea" id="RHEA:57888"/>
        <dbReference type="ChEBI" id="CHEBI:15378"/>
        <dbReference type="ChEBI" id="CHEBI:24646"/>
        <dbReference type="ChEBI" id="CHEBI:57540"/>
        <dbReference type="ChEBI" id="CHEBI:57945"/>
        <dbReference type="ChEBI" id="CHEBI:132124"/>
    </reaction>
</comment>
<evidence type="ECO:0000256" key="14">
    <source>
        <dbReference type="PIRSR" id="PIRSR000216-1"/>
    </source>
</evidence>
<dbReference type="Gene3D" id="3.40.30.10">
    <property type="entry name" value="Glutaredoxin"/>
    <property type="match status" value="1"/>
</dbReference>
<dbReference type="InterPro" id="IPR042128">
    <property type="entry name" value="NuoE_dom"/>
</dbReference>
<evidence type="ECO:0000256" key="3">
    <source>
        <dbReference type="ARBA" id="ARBA00022714"/>
    </source>
</evidence>
<dbReference type="FunFam" id="1.10.10.1590:FF:000001">
    <property type="entry name" value="NADH-quinone oxidoreductase subunit E"/>
    <property type="match status" value="1"/>
</dbReference>
<comment type="cofactor">
    <cofactor evidence="14">
        <name>[2Fe-2S] cluster</name>
        <dbReference type="ChEBI" id="CHEBI:190135"/>
    </cofactor>
    <text evidence="14">Binds 1 [2Fe-2S] cluster.</text>
</comment>
<evidence type="ECO:0000313" key="16">
    <source>
        <dbReference type="Proteomes" id="UP001163441"/>
    </source>
</evidence>
<evidence type="ECO:0000256" key="13">
    <source>
        <dbReference type="ARBA" id="ARBA00047712"/>
    </source>
</evidence>
<evidence type="ECO:0000256" key="8">
    <source>
        <dbReference type="ARBA" id="ARBA00023027"/>
    </source>
</evidence>
<keyword evidence="5 14" id="KW-0479">Metal-binding</keyword>